<feature type="transmembrane region" description="Helical" evidence="7">
    <location>
        <begin position="202"/>
        <end position="223"/>
    </location>
</feature>
<evidence type="ECO:0000256" key="5">
    <source>
        <dbReference type="ARBA" id="ARBA00038359"/>
    </source>
</evidence>
<comment type="caution">
    <text evidence="9">The sequence shown here is derived from an EMBL/GenBank/DDBJ whole genome shotgun (WGS) entry which is preliminary data.</text>
</comment>
<evidence type="ECO:0000256" key="3">
    <source>
        <dbReference type="ARBA" id="ARBA00022989"/>
    </source>
</evidence>
<feature type="domain" description="Rhodopsin" evidence="8">
    <location>
        <begin position="28"/>
        <end position="266"/>
    </location>
</feature>
<reference evidence="9" key="1">
    <citation type="journal article" date="2023" name="Mol. Phylogenet. Evol.">
        <title>Genome-scale phylogeny and comparative genomics of the fungal order Sordariales.</title>
        <authorList>
            <person name="Hensen N."/>
            <person name="Bonometti L."/>
            <person name="Westerberg I."/>
            <person name="Brannstrom I.O."/>
            <person name="Guillou S."/>
            <person name="Cros-Aarteil S."/>
            <person name="Calhoun S."/>
            <person name="Haridas S."/>
            <person name="Kuo A."/>
            <person name="Mondo S."/>
            <person name="Pangilinan J."/>
            <person name="Riley R."/>
            <person name="LaButti K."/>
            <person name="Andreopoulos B."/>
            <person name="Lipzen A."/>
            <person name="Chen C."/>
            <person name="Yan M."/>
            <person name="Daum C."/>
            <person name="Ng V."/>
            <person name="Clum A."/>
            <person name="Steindorff A."/>
            <person name="Ohm R.A."/>
            <person name="Martin F."/>
            <person name="Silar P."/>
            <person name="Natvig D.O."/>
            <person name="Lalanne C."/>
            <person name="Gautier V."/>
            <person name="Ament-Velasquez S.L."/>
            <person name="Kruys A."/>
            <person name="Hutchinson M.I."/>
            <person name="Powell A.J."/>
            <person name="Barry K."/>
            <person name="Miller A.N."/>
            <person name="Grigoriev I.V."/>
            <person name="Debuchy R."/>
            <person name="Gladieux P."/>
            <person name="Hiltunen Thoren M."/>
            <person name="Johannesson H."/>
        </authorList>
    </citation>
    <scope>NUCLEOTIDE SEQUENCE</scope>
    <source>
        <strain evidence="9">CBS 955.72</strain>
    </source>
</reference>
<proteinExistence type="inferred from homology"/>
<evidence type="ECO:0000256" key="7">
    <source>
        <dbReference type="SAM" id="Phobius"/>
    </source>
</evidence>
<keyword evidence="3 7" id="KW-1133">Transmembrane helix</keyword>
<comment type="subcellular location">
    <subcellularLocation>
        <location evidence="1">Membrane</location>
        <topology evidence="1">Multi-pass membrane protein</topology>
    </subcellularLocation>
</comment>
<feature type="compositionally biased region" description="Low complexity" evidence="6">
    <location>
        <begin position="303"/>
        <end position="318"/>
    </location>
</feature>
<evidence type="ECO:0000259" key="8">
    <source>
        <dbReference type="Pfam" id="PF20684"/>
    </source>
</evidence>
<evidence type="ECO:0000313" key="10">
    <source>
        <dbReference type="Proteomes" id="UP001275084"/>
    </source>
</evidence>
<feature type="transmembrane region" description="Helical" evidence="7">
    <location>
        <begin position="12"/>
        <end position="33"/>
    </location>
</feature>
<keyword evidence="10" id="KW-1185">Reference proteome</keyword>
<dbReference type="InterPro" id="IPR049326">
    <property type="entry name" value="Rhodopsin_dom_fungi"/>
</dbReference>
<feature type="region of interest" description="Disordered" evidence="6">
    <location>
        <begin position="298"/>
        <end position="338"/>
    </location>
</feature>
<dbReference type="Proteomes" id="UP001275084">
    <property type="component" value="Unassembled WGS sequence"/>
</dbReference>
<feature type="transmembrane region" description="Helical" evidence="7">
    <location>
        <begin position="85"/>
        <end position="114"/>
    </location>
</feature>
<reference evidence="9" key="2">
    <citation type="submission" date="2023-06" db="EMBL/GenBank/DDBJ databases">
        <authorList>
            <consortium name="Lawrence Berkeley National Laboratory"/>
            <person name="Haridas S."/>
            <person name="Hensen N."/>
            <person name="Bonometti L."/>
            <person name="Westerberg I."/>
            <person name="Brannstrom I.O."/>
            <person name="Guillou S."/>
            <person name="Cros-Aarteil S."/>
            <person name="Calhoun S."/>
            <person name="Kuo A."/>
            <person name="Mondo S."/>
            <person name="Pangilinan J."/>
            <person name="Riley R."/>
            <person name="Labutti K."/>
            <person name="Andreopoulos B."/>
            <person name="Lipzen A."/>
            <person name="Chen C."/>
            <person name="Yanf M."/>
            <person name="Daum C."/>
            <person name="Ng V."/>
            <person name="Clum A."/>
            <person name="Steindorff A."/>
            <person name="Ohm R."/>
            <person name="Martin F."/>
            <person name="Silar P."/>
            <person name="Natvig D."/>
            <person name="Lalanne C."/>
            <person name="Gautier V."/>
            <person name="Ament-Velasquez S.L."/>
            <person name="Kruys A."/>
            <person name="Hutchinson M.I."/>
            <person name="Powell A.J."/>
            <person name="Barry K."/>
            <person name="Miller A.N."/>
            <person name="Grigoriev I.V."/>
            <person name="Debuchy R."/>
            <person name="Gladieux P."/>
            <person name="Thoren M.H."/>
            <person name="Johannesson H."/>
        </authorList>
    </citation>
    <scope>NUCLEOTIDE SEQUENCE</scope>
    <source>
        <strain evidence="9">CBS 955.72</strain>
    </source>
</reference>
<accession>A0AAJ0H734</accession>
<feature type="transmembrane region" description="Helical" evidence="7">
    <location>
        <begin position="45"/>
        <end position="65"/>
    </location>
</feature>
<name>A0AAJ0H734_9PEZI</name>
<dbReference type="PANTHER" id="PTHR33048">
    <property type="entry name" value="PTH11-LIKE INTEGRAL MEMBRANE PROTEIN (AFU_ORTHOLOGUE AFUA_5G11245)"/>
    <property type="match status" value="1"/>
</dbReference>
<dbReference type="AlphaFoldDB" id="A0AAJ0H734"/>
<evidence type="ECO:0000256" key="4">
    <source>
        <dbReference type="ARBA" id="ARBA00023136"/>
    </source>
</evidence>
<dbReference type="InterPro" id="IPR052337">
    <property type="entry name" value="SAT4-like"/>
</dbReference>
<protein>
    <recommendedName>
        <fullName evidence="8">Rhodopsin domain-containing protein</fullName>
    </recommendedName>
</protein>
<dbReference type="Pfam" id="PF20684">
    <property type="entry name" value="Fung_rhodopsin"/>
    <property type="match status" value="1"/>
</dbReference>
<comment type="similarity">
    <text evidence="5">Belongs to the SAT4 family.</text>
</comment>
<keyword evidence="4 7" id="KW-0472">Membrane</keyword>
<feature type="transmembrane region" description="Helical" evidence="7">
    <location>
        <begin position="121"/>
        <end position="147"/>
    </location>
</feature>
<evidence type="ECO:0000256" key="2">
    <source>
        <dbReference type="ARBA" id="ARBA00022692"/>
    </source>
</evidence>
<gene>
    <name evidence="9" type="ORF">B0T25DRAFT_354946</name>
</gene>
<feature type="transmembrane region" description="Helical" evidence="7">
    <location>
        <begin position="167"/>
        <end position="190"/>
    </location>
</feature>
<dbReference type="GO" id="GO:0016020">
    <property type="term" value="C:membrane"/>
    <property type="evidence" value="ECO:0007669"/>
    <property type="project" value="UniProtKB-SubCell"/>
</dbReference>
<keyword evidence="2 7" id="KW-0812">Transmembrane</keyword>
<feature type="compositionally biased region" description="Polar residues" evidence="6">
    <location>
        <begin position="319"/>
        <end position="329"/>
    </location>
</feature>
<evidence type="ECO:0000256" key="1">
    <source>
        <dbReference type="ARBA" id="ARBA00004141"/>
    </source>
</evidence>
<dbReference type="EMBL" id="JAUIQD010000008">
    <property type="protein sequence ID" value="KAK3341866.1"/>
    <property type="molecule type" value="Genomic_DNA"/>
</dbReference>
<sequence>MTKSNRLSTSIVLASSISPVFALLFVGLRFYTAKVILRSIHKDDWLILVALVFAVGYSITEIIHTQYGLGLHTAELDNIVETYRIYMIITGFPVNIFSNLSILFTKGSILVFYLRFSTSRAFAITVYAALVIVVGYCFAGAVGVLYACQPISKYWTFGPGHCVQANAWGSSLISLNVFTDAVILVLPFWILRPLRTGFVQRVAIATVLGTGGFILAVSIWRLIVNIETFGNAELTYKYGINYLWLIIEINVAIVCACLPTLRALVGRVMPCLLVVTPHPEPIGLDTIPNARLSTDPELAMEKGSSSSTEPSTTGIGSSRSSMFSGLHQTQSEDMRYAR</sequence>
<organism evidence="9 10">
    <name type="scientific">Lasiosphaeria hispida</name>
    <dbReference type="NCBI Taxonomy" id="260671"/>
    <lineage>
        <taxon>Eukaryota</taxon>
        <taxon>Fungi</taxon>
        <taxon>Dikarya</taxon>
        <taxon>Ascomycota</taxon>
        <taxon>Pezizomycotina</taxon>
        <taxon>Sordariomycetes</taxon>
        <taxon>Sordariomycetidae</taxon>
        <taxon>Sordariales</taxon>
        <taxon>Lasiosphaeriaceae</taxon>
        <taxon>Lasiosphaeria</taxon>
    </lineage>
</organism>
<evidence type="ECO:0000313" key="9">
    <source>
        <dbReference type="EMBL" id="KAK3341866.1"/>
    </source>
</evidence>
<evidence type="ECO:0000256" key="6">
    <source>
        <dbReference type="SAM" id="MobiDB-lite"/>
    </source>
</evidence>
<dbReference type="PANTHER" id="PTHR33048:SF55">
    <property type="entry name" value="INTEGRAL MEMBRANE PROTEIN"/>
    <property type="match status" value="1"/>
</dbReference>
<feature type="transmembrane region" description="Helical" evidence="7">
    <location>
        <begin position="243"/>
        <end position="265"/>
    </location>
</feature>